<gene>
    <name evidence="1" type="ORF">Anapl_02818</name>
</gene>
<dbReference type="EMBL" id="KB743260">
    <property type="protein sequence ID" value="EOA99862.1"/>
    <property type="molecule type" value="Genomic_DNA"/>
</dbReference>
<name>R0LHR3_ANAPL</name>
<sequence length="252" mass="28371">MSSIKLLIPWGVMSEIKSLPLCHAAAEELLILQKSHDFRSRTPDNQFCDGSASKRYEIQIIPAGFRYLCQDLKDLQGLGGFSLRTAQCQAEEVFKTLELHGMPQLKVLDGVGGLTSSEMGFPIDTQSLCLLRSDIRASGLLGLSHGGILIIQNQILYVNNRDEIYRREMRIGCCCLETGTVNAKKLLIPRKKKQLPLRAQCMEVRTTVYPAFWHRDLKAEESTSFLMGAVSSYHSGLRERLFSEKPVFTQLF</sequence>
<keyword evidence="2" id="KW-1185">Reference proteome</keyword>
<organism evidence="1 2">
    <name type="scientific">Anas platyrhynchos</name>
    <name type="common">Mallard</name>
    <name type="synonym">Anas boschas</name>
    <dbReference type="NCBI Taxonomy" id="8839"/>
    <lineage>
        <taxon>Eukaryota</taxon>
        <taxon>Metazoa</taxon>
        <taxon>Chordata</taxon>
        <taxon>Craniata</taxon>
        <taxon>Vertebrata</taxon>
        <taxon>Euteleostomi</taxon>
        <taxon>Archelosauria</taxon>
        <taxon>Archosauria</taxon>
        <taxon>Dinosauria</taxon>
        <taxon>Saurischia</taxon>
        <taxon>Theropoda</taxon>
        <taxon>Coelurosauria</taxon>
        <taxon>Aves</taxon>
        <taxon>Neognathae</taxon>
        <taxon>Galloanserae</taxon>
        <taxon>Anseriformes</taxon>
        <taxon>Anatidae</taxon>
        <taxon>Anatinae</taxon>
        <taxon>Anas</taxon>
    </lineage>
</organism>
<reference evidence="2" key="1">
    <citation type="journal article" date="2013" name="Nat. Genet.">
        <title>The duck genome and transcriptome provide insight into an avian influenza virus reservoir species.</title>
        <authorList>
            <person name="Huang Y."/>
            <person name="Li Y."/>
            <person name="Burt D.W."/>
            <person name="Chen H."/>
            <person name="Zhang Y."/>
            <person name="Qian W."/>
            <person name="Kim H."/>
            <person name="Gan S."/>
            <person name="Zhao Y."/>
            <person name="Li J."/>
            <person name="Yi K."/>
            <person name="Feng H."/>
            <person name="Zhu P."/>
            <person name="Li B."/>
            <person name="Liu Q."/>
            <person name="Fairley S."/>
            <person name="Magor K.E."/>
            <person name="Du Z."/>
            <person name="Hu X."/>
            <person name="Goodman L."/>
            <person name="Tafer H."/>
            <person name="Vignal A."/>
            <person name="Lee T."/>
            <person name="Kim K.W."/>
            <person name="Sheng Z."/>
            <person name="An Y."/>
            <person name="Searle S."/>
            <person name="Herrero J."/>
            <person name="Groenen M.A."/>
            <person name="Crooijmans R.P."/>
            <person name="Faraut T."/>
            <person name="Cai Q."/>
            <person name="Webster R.G."/>
            <person name="Aldridge J.R."/>
            <person name="Warren W.C."/>
            <person name="Bartschat S."/>
            <person name="Kehr S."/>
            <person name="Marz M."/>
            <person name="Stadler P.F."/>
            <person name="Smith J."/>
            <person name="Kraus R.H."/>
            <person name="Zhao Y."/>
            <person name="Ren L."/>
            <person name="Fei J."/>
            <person name="Morisson M."/>
            <person name="Kaiser P."/>
            <person name="Griffin D.K."/>
            <person name="Rao M."/>
            <person name="Pitel F."/>
            <person name="Wang J."/>
            <person name="Li N."/>
        </authorList>
    </citation>
    <scope>NUCLEOTIDE SEQUENCE [LARGE SCALE GENOMIC DNA]</scope>
</reference>
<dbReference type="Proteomes" id="UP000296049">
    <property type="component" value="Unassembled WGS sequence"/>
</dbReference>
<accession>R0LHR3</accession>
<protein>
    <submittedName>
        <fullName evidence="1">Uncharacterized protein</fullName>
    </submittedName>
</protein>
<evidence type="ECO:0000313" key="2">
    <source>
        <dbReference type="Proteomes" id="UP000296049"/>
    </source>
</evidence>
<proteinExistence type="predicted"/>
<evidence type="ECO:0000313" key="1">
    <source>
        <dbReference type="EMBL" id="EOA99862.1"/>
    </source>
</evidence>
<dbReference type="AlphaFoldDB" id="R0LHR3"/>